<evidence type="ECO:0000313" key="2">
    <source>
        <dbReference type="Proteomes" id="UP000245876"/>
    </source>
</evidence>
<dbReference type="SUPFAM" id="SSF53187">
    <property type="entry name" value="Zn-dependent exopeptidases"/>
    <property type="match status" value="1"/>
</dbReference>
<dbReference type="Gene3D" id="3.40.630.40">
    <property type="entry name" value="Zn-dependent exopeptidases"/>
    <property type="match status" value="1"/>
</dbReference>
<keyword evidence="2" id="KW-1185">Reference proteome</keyword>
<dbReference type="Pfam" id="PF05013">
    <property type="entry name" value="FGase"/>
    <property type="match status" value="1"/>
</dbReference>
<gene>
    <name evidence="1" type="ORF">DF196_06455</name>
</gene>
<dbReference type="AlphaFoldDB" id="A0A2U2N8Z1"/>
<dbReference type="EMBL" id="QFFM01000012">
    <property type="protein sequence ID" value="PWG65572.1"/>
    <property type="molecule type" value="Genomic_DNA"/>
</dbReference>
<organism evidence="1 2">
    <name type="scientific">Bifidobacterium callitrichidarum</name>
    <dbReference type="NCBI Taxonomy" id="2052941"/>
    <lineage>
        <taxon>Bacteria</taxon>
        <taxon>Bacillati</taxon>
        <taxon>Actinomycetota</taxon>
        <taxon>Actinomycetes</taxon>
        <taxon>Bifidobacteriales</taxon>
        <taxon>Bifidobacteriaceae</taxon>
        <taxon>Bifidobacterium</taxon>
    </lineage>
</organism>
<comment type="caution">
    <text evidence="1">The sequence shown here is derived from an EMBL/GenBank/DDBJ whole genome shotgun (WGS) entry which is preliminary data.</text>
</comment>
<name>A0A2U2N8Z1_9BIFI</name>
<accession>A0A2U2N8Z1</accession>
<reference evidence="1 2" key="1">
    <citation type="journal article" date="2018" name="Int. J. Syst. Evol. Microbiol.">
        <title>Bifidobacterium callitrichidarum sp. nov. from the faeces of the emperor tamarin (Saguinus imperator).</title>
        <authorList>
            <person name="Modesto M."/>
            <person name="Michelini S."/>
            <person name="Sansosti M.C."/>
            <person name="De Filippo C."/>
            <person name="Cavalieri D."/>
            <person name="Qvirist L."/>
            <person name="Andlid T."/>
            <person name="Spiezio C."/>
            <person name="Sandri C."/>
            <person name="Pascarelli S."/>
            <person name="Sgorbati B."/>
            <person name="Mattarelli P."/>
        </authorList>
    </citation>
    <scope>NUCLEOTIDE SEQUENCE [LARGE SCALE GENOMIC DNA]</scope>
    <source>
        <strain evidence="1 2">TRI 5</strain>
    </source>
</reference>
<proteinExistence type="predicted"/>
<protein>
    <recommendedName>
        <fullName evidence="3">N-formylglutamate amidohydrolase</fullName>
    </recommendedName>
</protein>
<evidence type="ECO:0008006" key="3">
    <source>
        <dbReference type="Google" id="ProtNLM"/>
    </source>
</evidence>
<dbReference type="InterPro" id="IPR007709">
    <property type="entry name" value="N-FG_amidohydro"/>
</dbReference>
<sequence>MILFDYYSIDGHDAPLLISVPHAGLVFPGRDDLRESVHRIADLYVDRVGQLISDSCNATLIRSNMSRLWCDIERYPDEREEMNKVGMGVIYDVDADMNPLYEHPISGNERRFRLQSLYWPYHDELVRQSQYMLNRYGYGLLLDLHSYSKTALPYELHKEDARPGICIGHNGDRYGEHVAEIFRKVLESAGYEVGFNQTFKGAVRPNGIDSPHLACVMIEIRKDQYLDDGKLDEEKTDRLTGILAQGIRASIK</sequence>
<evidence type="ECO:0000313" key="1">
    <source>
        <dbReference type="EMBL" id="PWG65572.1"/>
    </source>
</evidence>
<dbReference type="Proteomes" id="UP000245876">
    <property type="component" value="Unassembled WGS sequence"/>
</dbReference>